<keyword evidence="3 6" id="KW-1133">Transmembrane helix</keyword>
<dbReference type="PROSITE" id="PS50850">
    <property type="entry name" value="MFS"/>
    <property type="match status" value="1"/>
</dbReference>
<dbReference type="PANTHER" id="PTHR48021:SF39">
    <property type="entry name" value="MAJOR FACILITATOR SUPERFAMILY (MFS) PROFILE DOMAIN-CONTAINING PROTEIN"/>
    <property type="match status" value="1"/>
</dbReference>
<evidence type="ECO:0000313" key="9">
    <source>
        <dbReference type="Proteomes" id="UP001219518"/>
    </source>
</evidence>
<dbReference type="InterPro" id="IPR050549">
    <property type="entry name" value="MFS_Trehalose_Transporter"/>
</dbReference>
<keyword evidence="4 6" id="KW-0472">Membrane</keyword>
<dbReference type="InterPro" id="IPR029454">
    <property type="entry name" value="ODR-4-like"/>
</dbReference>
<evidence type="ECO:0000256" key="4">
    <source>
        <dbReference type="ARBA" id="ARBA00023136"/>
    </source>
</evidence>
<evidence type="ECO:0000256" key="6">
    <source>
        <dbReference type="SAM" id="Phobius"/>
    </source>
</evidence>
<protein>
    <submittedName>
        <fullName evidence="8">Facilitated trehalose transporter Tret1</fullName>
    </submittedName>
</protein>
<feature type="transmembrane region" description="Helical" evidence="6">
    <location>
        <begin position="928"/>
        <end position="945"/>
    </location>
</feature>
<evidence type="ECO:0000256" key="1">
    <source>
        <dbReference type="ARBA" id="ARBA00004141"/>
    </source>
</evidence>
<dbReference type="FunFam" id="1.20.1250.20:FF:000249">
    <property type="entry name" value="facilitated trehalose transporter Tret1"/>
    <property type="match status" value="1"/>
</dbReference>
<dbReference type="AlphaFoldDB" id="A0AAE1H5A2"/>
<gene>
    <name evidence="8" type="ORF">KUF71_024309</name>
</gene>
<dbReference type="Pfam" id="PF00083">
    <property type="entry name" value="Sugar_tr"/>
    <property type="match status" value="1"/>
</dbReference>
<dbReference type="Gene3D" id="1.20.1250.20">
    <property type="entry name" value="MFS general substrate transporter like domains"/>
    <property type="match status" value="1"/>
</dbReference>
<comment type="caution">
    <text evidence="8">The sequence shown here is derived from an EMBL/GenBank/DDBJ whole genome shotgun (WGS) entry which is preliminary data.</text>
</comment>
<dbReference type="Proteomes" id="UP001219518">
    <property type="component" value="Unassembled WGS sequence"/>
</dbReference>
<feature type="transmembrane region" description="Helical" evidence="6">
    <location>
        <begin position="860"/>
        <end position="881"/>
    </location>
</feature>
<evidence type="ECO:0000313" key="8">
    <source>
        <dbReference type="EMBL" id="KAK3914814.1"/>
    </source>
</evidence>
<feature type="region of interest" description="Disordered" evidence="5">
    <location>
        <begin position="483"/>
        <end position="523"/>
    </location>
</feature>
<dbReference type="EMBL" id="JAHWGI010000393">
    <property type="protein sequence ID" value="KAK3914814.1"/>
    <property type="molecule type" value="Genomic_DNA"/>
</dbReference>
<keyword evidence="2 6" id="KW-0812">Transmembrane</keyword>
<evidence type="ECO:0000259" key="7">
    <source>
        <dbReference type="PROSITE" id="PS50850"/>
    </source>
</evidence>
<feature type="transmembrane region" description="Helical" evidence="6">
    <location>
        <begin position="593"/>
        <end position="611"/>
    </location>
</feature>
<dbReference type="InterPro" id="IPR005828">
    <property type="entry name" value="MFS_sugar_transport-like"/>
</dbReference>
<accession>A0AAE1H5A2</accession>
<feature type="transmembrane region" description="Helical" evidence="6">
    <location>
        <begin position="550"/>
        <end position="569"/>
    </location>
</feature>
<keyword evidence="9" id="KW-1185">Reference proteome</keyword>
<proteinExistence type="predicted"/>
<organism evidence="8 9">
    <name type="scientific">Frankliniella fusca</name>
    <dbReference type="NCBI Taxonomy" id="407009"/>
    <lineage>
        <taxon>Eukaryota</taxon>
        <taxon>Metazoa</taxon>
        <taxon>Ecdysozoa</taxon>
        <taxon>Arthropoda</taxon>
        <taxon>Hexapoda</taxon>
        <taxon>Insecta</taxon>
        <taxon>Pterygota</taxon>
        <taxon>Neoptera</taxon>
        <taxon>Paraneoptera</taxon>
        <taxon>Thysanoptera</taxon>
        <taxon>Terebrantia</taxon>
        <taxon>Thripoidea</taxon>
        <taxon>Thripidae</taxon>
        <taxon>Frankliniella</taxon>
    </lineage>
</organism>
<dbReference type="GO" id="GO:0022857">
    <property type="term" value="F:transmembrane transporter activity"/>
    <property type="evidence" value="ECO:0007669"/>
    <property type="project" value="InterPro"/>
</dbReference>
<evidence type="ECO:0000256" key="5">
    <source>
        <dbReference type="SAM" id="MobiDB-lite"/>
    </source>
</evidence>
<feature type="transmembrane region" description="Helical" evidence="6">
    <location>
        <begin position="965"/>
        <end position="983"/>
    </location>
</feature>
<dbReference type="InterPro" id="IPR020846">
    <property type="entry name" value="MFS_dom"/>
</dbReference>
<evidence type="ECO:0000256" key="2">
    <source>
        <dbReference type="ARBA" id="ARBA00022692"/>
    </source>
</evidence>
<feature type="transmembrane region" description="Helical" evidence="6">
    <location>
        <begin position="623"/>
        <end position="641"/>
    </location>
</feature>
<feature type="transmembrane region" description="Helical" evidence="6">
    <location>
        <begin position="831"/>
        <end position="853"/>
    </location>
</feature>
<reference evidence="8" key="2">
    <citation type="journal article" date="2023" name="BMC Genomics">
        <title>Pest status, molecular evolution, and epigenetic factors derived from the genome assembly of Frankliniella fusca, a thysanopteran phytovirus vector.</title>
        <authorList>
            <person name="Catto M.A."/>
            <person name="Labadie P.E."/>
            <person name="Jacobson A.L."/>
            <person name="Kennedy G.G."/>
            <person name="Srinivasan R."/>
            <person name="Hunt B.G."/>
        </authorList>
    </citation>
    <scope>NUCLEOTIDE SEQUENCE</scope>
    <source>
        <strain evidence="8">PL_HMW_Pooled</strain>
    </source>
</reference>
<name>A0AAE1H5A2_9NEOP</name>
<evidence type="ECO:0000256" key="3">
    <source>
        <dbReference type="ARBA" id="ARBA00022989"/>
    </source>
</evidence>
<dbReference type="GO" id="GO:0016020">
    <property type="term" value="C:membrane"/>
    <property type="evidence" value="ECO:0007669"/>
    <property type="project" value="UniProtKB-SubCell"/>
</dbReference>
<dbReference type="PANTHER" id="PTHR48021">
    <property type="match status" value="1"/>
</dbReference>
<dbReference type="InterPro" id="IPR036259">
    <property type="entry name" value="MFS_trans_sf"/>
</dbReference>
<feature type="transmembrane region" description="Helical" evidence="6">
    <location>
        <begin position="893"/>
        <end position="916"/>
    </location>
</feature>
<feature type="transmembrane region" description="Helical" evidence="6">
    <location>
        <begin position="791"/>
        <end position="811"/>
    </location>
</feature>
<comment type="subcellular location">
    <subcellularLocation>
        <location evidence="1">Membrane</location>
        <topology evidence="1">Multi-pass membrane protein</topology>
    </subcellularLocation>
</comment>
<dbReference type="Pfam" id="PF14778">
    <property type="entry name" value="ODR4-like"/>
    <property type="match status" value="1"/>
</dbReference>
<sequence>MGKSVVADEQLWTYCKQYNPSKGYVIGLILGQPAQAADYVVHLARIPPPDTVNSEKPDEVNAKPKCVSGLLLSEIKESWVAAQALDVTRMLPGGFWVLGVFLIGSADPFENQQSSSRLRAILRHLQSELKKTPSLYGDSPSDKLLLHMNTQKNLVACRSVDLNGSAAFRPIDWKFQKSPLVWTQIESVLDLNYVKYFSKTDTSKQLRNQLQAILDPVSEQINSSICTFANELLEPDDLVESIFRKRKGKNSKRAKDSTEDELKSITVNLYMPMGGADLKSSSDAEVNNTVGIMYFIGGPVNRVFVHPKATAEEASNAVKQDFIRSLTARLQMHADSLVEDEPSPPEDLETVHEPPRRVMIKLPSSVVKFSDYLFPGEGPEEALVSSKDLLDLTLELDDVETDLEVHSESMTEQWGNQPIEGATTELTLIENKSNNVMFIALAALFVALLAFVIQMNCWCRVPVPAVTGSAAAPVASATLHTAPRHAAPSAMELHDGARGNGKLTDTNNSLSHGAARLSPEKGKLEEQLEDAPRTWRRALPQLLACSAKNMILLSYGMSLGFVTIAIPALEAPGAVNGTEEAGSGTVTLSKPQISWFGSINWIMVAVGGIVSGPFATPWGRKPAMIAVNFCFVVGYLVFYLAESVPMLYLAQAACGLGGGLLEAPVLTYIAEIAEPHLRGAMSASTTAVLILGLFIDFTLGSVLHWRTVALLNMVAPVLAVVSLCFVPESPHWLVGQGRLEDARRALCWLRGWAAPEEVADEMAMLERTLNRSASDRPGPLPSLTQLRQRTFLVPFCLVVYAFFVGHWSGMTPLQTFAVSILSTVGTPIDKYYATILIGLVELAGTISCVALVHYTGKRPLALMSTLGAGVCFLVAATYVHVMGEAGAGSSSGPYSWVPMAALVASALISHAGIRILPWMLIGEVFTPGVKGFASGASGCMGYVIGFSANKSFFFLQEHLTLPGTFWLYGAVALSGTVVMYFFLPETEGHHLHEILGHFNGERVLRSKGGKRKIAGSDTWAADNPAMEPVESKL</sequence>
<dbReference type="SUPFAM" id="SSF103473">
    <property type="entry name" value="MFS general substrate transporter"/>
    <property type="match status" value="1"/>
</dbReference>
<reference evidence="8" key="1">
    <citation type="submission" date="2021-07" db="EMBL/GenBank/DDBJ databases">
        <authorList>
            <person name="Catto M.A."/>
            <person name="Jacobson A."/>
            <person name="Kennedy G."/>
            <person name="Labadie P."/>
            <person name="Hunt B.G."/>
            <person name="Srinivasan R."/>
        </authorList>
    </citation>
    <scope>NUCLEOTIDE SEQUENCE</scope>
    <source>
        <strain evidence="8">PL_HMW_Pooled</strain>
        <tissue evidence="8">Head</tissue>
    </source>
</reference>
<feature type="transmembrane region" description="Helical" evidence="6">
    <location>
        <begin position="436"/>
        <end position="453"/>
    </location>
</feature>
<feature type="domain" description="Major facilitator superfamily (MFS) profile" evidence="7">
    <location>
        <begin position="542"/>
        <end position="987"/>
    </location>
</feature>
<feature type="transmembrane region" description="Helical" evidence="6">
    <location>
        <begin position="681"/>
        <end position="703"/>
    </location>
</feature>